<feature type="transmembrane region" description="Helical" evidence="6">
    <location>
        <begin position="56"/>
        <end position="77"/>
    </location>
</feature>
<feature type="transmembrane region" description="Helical" evidence="6">
    <location>
        <begin position="24"/>
        <end position="50"/>
    </location>
</feature>
<feature type="transmembrane region" description="Helical" evidence="6">
    <location>
        <begin position="328"/>
        <end position="349"/>
    </location>
</feature>
<keyword evidence="4 6" id="KW-1133">Transmembrane helix</keyword>
<evidence type="ECO:0000256" key="1">
    <source>
        <dbReference type="ARBA" id="ARBA00004141"/>
    </source>
</evidence>
<feature type="transmembrane region" description="Helical" evidence="6">
    <location>
        <begin position="304"/>
        <end position="322"/>
    </location>
</feature>
<feature type="transmembrane region" description="Helical" evidence="6">
    <location>
        <begin position="130"/>
        <end position="149"/>
    </location>
</feature>
<dbReference type="NCBIfam" id="NF008241">
    <property type="entry name" value="PRK11017.1"/>
    <property type="match status" value="1"/>
</dbReference>
<dbReference type="RefSeq" id="WP_268047769.1">
    <property type="nucleotide sequence ID" value="NZ_JAPQES010000001.1"/>
</dbReference>
<feature type="transmembrane region" description="Helical" evidence="6">
    <location>
        <begin position="156"/>
        <end position="177"/>
    </location>
</feature>
<evidence type="ECO:0000256" key="2">
    <source>
        <dbReference type="ARBA" id="ARBA00008974"/>
    </source>
</evidence>
<name>A0ABT4CK35_9CLOT</name>
<dbReference type="InterPro" id="IPR030191">
    <property type="entry name" value="CodB"/>
</dbReference>
<accession>A0ABT4CK35</accession>
<dbReference type="InterPro" id="IPR001248">
    <property type="entry name" value="Pur-cyt_permease"/>
</dbReference>
<dbReference type="EMBL" id="JAPQES010000001">
    <property type="protein sequence ID" value="MCY6369417.1"/>
    <property type="molecule type" value="Genomic_DNA"/>
</dbReference>
<comment type="similarity">
    <text evidence="2">Belongs to the purine-cytosine permease (2.A.39) family.</text>
</comment>
<evidence type="ECO:0000256" key="3">
    <source>
        <dbReference type="ARBA" id="ARBA00022692"/>
    </source>
</evidence>
<evidence type="ECO:0000313" key="7">
    <source>
        <dbReference type="EMBL" id="MCY6369417.1"/>
    </source>
</evidence>
<evidence type="ECO:0000313" key="8">
    <source>
        <dbReference type="Proteomes" id="UP001079657"/>
    </source>
</evidence>
<protein>
    <submittedName>
        <fullName evidence="7">Cytosine permease</fullName>
    </submittedName>
</protein>
<reference evidence="7" key="1">
    <citation type="submission" date="2022-12" db="EMBL/GenBank/DDBJ databases">
        <authorList>
            <person name="Wang J."/>
        </authorList>
    </citation>
    <scope>NUCLEOTIDE SEQUENCE</scope>
    <source>
        <strain evidence="7">HY-42-06</strain>
    </source>
</reference>
<dbReference type="Proteomes" id="UP001079657">
    <property type="component" value="Unassembled WGS sequence"/>
</dbReference>
<dbReference type="PANTHER" id="PTHR30569:SF0">
    <property type="entry name" value="CYTOSINE PERMEASE"/>
    <property type="match status" value="1"/>
</dbReference>
<evidence type="ECO:0000256" key="4">
    <source>
        <dbReference type="ARBA" id="ARBA00022989"/>
    </source>
</evidence>
<evidence type="ECO:0000256" key="5">
    <source>
        <dbReference type="ARBA" id="ARBA00023136"/>
    </source>
</evidence>
<feature type="transmembrane region" description="Helical" evidence="6">
    <location>
        <begin position="197"/>
        <end position="215"/>
    </location>
</feature>
<comment type="subcellular location">
    <subcellularLocation>
        <location evidence="1">Membrane</location>
        <topology evidence="1">Multi-pass membrane protein</topology>
    </subcellularLocation>
</comment>
<gene>
    <name evidence="7" type="primary">codB</name>
    <name evidence="7" type="ORF">OXH55_01990</name>
</gene>
<keyword evidence="8" id="KW-1185">Reference proteome</keyword>
<keyword evidence="5 6" id="KW-0472">Membrane</keyword>
<dbReference type="Gene3D" id="1.10.4160.10">
    <property type="entry name" value="Hydantoin permease"/>
    <property type="match status" value="1"/>
</dbReference>
<feature type="transmembrane region" description="Helical" evidence="6">
    <location>
        <begin position="98"/>
        <end position="124"/>
    </location>
</feature>
<dbReference type="Pfam" id="PF02133">
    <property type="entry name" value="Transp_cyt_pur"/>
    <property type="match status" value="1"/>
</dbReference>
<feature type="transmembrane region" description="Helical" evidence="6">
    <location>
        <begin position="263"/>
        <end position="283"/>
    </location>
</feature>
<evidence type="ECO:0000256" key="6">
    <source>
        <dbReference type="SAM" id="Phobius"/>
    </source>
</evidence>
<proteinExistence type="inferred from homology"/>
<feature type="transmembrane region" description="Helical" evidence="6">
    <location>
        <begin position="370"/>
        <end position="391"/>
    </location>
</feature>
<keyword evidence="3 6" id="KW-0812">Transmembrane</keyword>
<feature type="transmembrane region" description="Helical" evidence="6">
    <location>
        <begin position="227"/>
        <end position="251"/>
    </location>
</feature>
<comment type="caution">
    <text evidence="7">The sequence shown here is derived from an EMBL/GenBank/DDBJ whole genome shotgun (WGS) entry which is preliminary data.</text>
</comment>
<dbReference type="CDD" id="cd11484">
    <property type="entry name" value="SLC-NCS1sbd_CobB-like"/>
    <property type="match status" value="1"/>
</dbReference>
<sequence>MSKKQYVDKDYSLKSVPQKDKKGFISMFVVMLGFTFFSASMLTGGTLGAALSLKEFALAVFLGNLILAIYTGALAYIGADTGLSMHLLARYSFGEKGAYLPSFLTSFTQIGWFGVGVAMFAIPVSKITGLNIYVLVAVSGLLMTSTAYFGMKSLTILSAVAVPSITLLGCTSVFKAINSIGGISQLLNITSNGKMGLVTALTLCVGSFISGGSTTPDFARFAENKKVAVITTVIAFFIGNSLMFLFGAVGAMATGYSDISDVMISQGLIIPAIIVLGLNIWTTNDNAIYTSGLGISNITKIPKSKVVIFNGILGTLGALWLYNNFVSFLSLLGAMIPAVGGVIIADYFFVRKRKYENFEEANFKSMNYKAIVACILGILAGKYLTIGIPSLNSLIITGVTHIILAKVIKEEIKEDTEDEELRAC</sequence>
<organism evidence="7 8">
    <name type="scientific">Clostridium ganghwense</name>
    <dbReference type="NCBI Taxonomy" id="312089"/>
    <lineage>
        <taxon>Bacteria</taxon>
        <taxon>Bacillati</taxon>
        <taxon>Bacillota</taxon>
        <taxon>Clostridia</taxon>
        <taxon>Eubacteriales</taxon>
        <taxon>Clostridiaceae</taxon>
        <taxon>Clostridium</taxon>
    </lineage>
</organism>
<dbReference type="PANTHER" id="PTHR30569">
    <property type="entry name" value="CYTOSINE TRANSPORTER CODB"/>
    <property type="match status" value="1"/>
</dbReference>